<accession>A0A6J8B4P4</accession>
<reference evidence="1 2" key="1">
    <citation type="submission" date="2020-06" db="EMBL/GenBank/DDBJ databases">
        <authorList>
            <person name="Li R."/>
            <person name="Bekaert M."/>
        </authorList>
    </citation>
    <scope>NUCLEOTIDE SEQUENCE [LARGE SCALE GENOMIC DNA]</scope>
    <source>
        <strain evidence="2">wild</strain>
    </source>
</reference>
<evidence type="ECO:0000313" key="1">
    <source>
        <dbReference type="EMBL" id="CAC5378340.1"/>
    </source>
</evidence>
<dbReference type="EMBL" id="CACVKT020002567">
    <property type="protein sequence ID" value="CAC5378340.1"/>
    <property type="molecule type" value="Genomic_DNA"/>
</dbReference>
<dbReference type="Proteomes" id="UP000507470">
    <property type="component" value="Unassembled WGS sequence"/>
</dbReference>
<protein>
    <submittedName>
        <fullName evidence="1">Uncharacterized protein</fullName>
    </submittedName>
</protein>
<evidence type="ECO:0000313" key="2">
    <source>
        <dbReference type="Proteomes" id="UP000507470"/>
    </source>
</evidence>
<dbReference type="AlphaFoldDB" id="A0A6J8B4P4"/>
<gene>
    <name evidence="1" type="ORF">MCOR_14551</name>
</gene>
<keyword evidence="2" id="KW-1185">Reference proteome</keyword>
<name>A0A6J8B4P4_MYTCO</name>
<proteinExistence type="predicted"/>
<organism evidence="1 2">
    <name type="scientific">Mytilus coruscus</name>
    <name type="common">Sea mussel</name>
    <dbReference type="NCBI Taxonomy" id="42192"/>
    <lineage>
        <taxon>Eukaryota</taxon>
        <taxon>Metazoa</taxon>
        <taxon>Spiralia</taxon>
        <taxon>Lophotrochozoa</taxon>
        <taxon>Mollusca</taxon>
        <taxon>Bivalvia</taxon>
        <taxon>Autobranchia</taxon>
        <taxon>Pteriomorphia</taxon>
        <taxon>Mytilida</taxon>
        <taxon>Mytiloidea</taxon>
        <taxon>Mytilidae</taxon>
        <taxon>Mytilinae</taxon>
        <taxon>Mytilus</taxon>
    </lineage>
</organism>
<sequence>MLSIGRESWAVLVRSFANVPVGTFQGRPDHNNALDLPGMPVHNLDQAQQCSCFSGGSIFVQDKDNAISTTELTESGSESDQDDDKRVNKRGTFPAKFKRCARCPKTMSFCASQTFVGRRQSYRQKFYKCQCYCYSKDLKLGYIGVNKISKLAKAMTSGEIVKTSMKSVTSWYVRNLNSRKLKGSIVICKKGKWLPDSDNNVYNADL</sequence>